<feature type="domain" description="Restriction endonuclease type IV Mrr" evidence="1">
    <location>
        <begin position="75"/>
        <end position="200"/>
    </location>
</feature>
<dbReference type="EMBL" id="CP025096">
    <property type="protein sequence ID" value="AUD02158.1"/>
    <property type="molecule type" value="Genomic_DNA"/>
</dbReference>
<dbReference type="InterPro" id="IPR011856">
    <property type="entry name" value="tRNA_endonuc-like_dom_sf"/>
</dbReference>
<dbReference type="GO" id="GO:0004519">
    <property type="term" value="F:endonuclease activity"/>
    <property type="evidence" value="ECO:0007669"/>
    <property type="project" value="InterPro"/>
</dbReference>
<name>A0A2K8YX89_9BACT</name>
<organism evidence="2 3">
    <name type="scientific">Spirosoma pollinicola</name>
    <dbReference type="NCBI Taxonomy" id="2057025"/>
    <lineage>
        <taxon>Bacteria</taxon>
        <taxon>Pseudomonadati</taxon>
        <taxon>Bacteroidota</taxon>
        <taxon>Cytophagia</taxon>
        <taxon>Cytophagales</taxon>
        <taxon>Cytophagaceae</taxon>
        <taxon>Spirosoma</taxon>
    </lineage>
</organism>
<dbReference type="Gene3D" id="3.40.1350.10">
    <property type="match status" value="1"/>
</dbReference>
<protein>
    <recommendedName>
        <fullName evidence="1">Restriction endonuclease type IV Mrr domain-containing protein</fullName>
    </recommendedName>
</protein>
<dbReference type="AlphaFoldDB" id="A0A2K8YX89"/>
<reference evidence="2 3" key="1">
    <citation type="submission" date="2017-11" db="EMBL/GenBank/DDBJ databases">
        <title>Taxonomic description and genome sequences of Spirosoma HA7 sp. nov., isolated from pollen microhabitat of Corylus avellana.</title>
        <authorList>
            <person name="Ambika Manirajan B."/>
            <person name="Suarez C."/>
            <person name="Ratering S."/>
            <person name="Geissler-Plaum R."/>
            <person name="Cardinale M."/>
            <person name="Sylvia S."/>
        </authorList>
    </citation>
    <scope>NUCLEOTIDE SEQUENCE [LARGE SCALE GENOMIC DNA]</scope>
    <source>
        <strain evidence="2 3">HA7</strain>
    </source>
</reference>
<dbReference type="KEGG" id="spir:CWM47_10195"/>
<dbReference type="GO" id="GO:0009307">
    <property type="term" value="P:DNA restriction-modification system"/>
    <property type="evidence" value="ECO:0007669"/>
    <property type="project" value="InterPro"/>
</dbReference>
<proteinExistence type="predicted"/>
<evidence type="ECO:0000313" key="2">
    <source>
        <dbReference type="EMBL" id="AUD02158.1"/>
    </source>
</evidence>
<keyword evidence="3" id="KW-1185">Reference proteome</keyword>
<gene>
    <name evidence="2" type="ORF">CWM47_10195</name>
</gene>
<dbReference type="GO" id="GO:0003677">
    <property type="term" value="F:DNA binding"/>
    <property type="evidence" value="ECO:0007669"/>
    <property type="project" value="InterPro"/>
</dbReference>
<dbReference type="Proteomes" id="UP000232883">
    <property type="component" value="Chromosome"/>
</dbReference>
<evidence type="ECO:0000313" key="3">
    <source>
        <dbReference type="Proteomes" id="UP000232883"/>
    </source>
</evidence>
<dbReference type="InterPro" id="IPR007560">
    <property type="entry name" value="Restrct_endonuc_IV_Mrr"/>
</dbReference>
<accession>A0A2K8YX89</accession>
<sequence length="467" mass="54841">MVLRRVIVRSFPFAVVLMPRSLQSIVSERLAHNWLANIILFFEARISYYLFTIQFIKFNFWTSHHMKTIGPLHLEDLEPHRFEDLVRQLLYDFRTWAQIEAIGRSGSDHGFDVRAQEVTTLDFEQVDNLDDEPEQPDLQAAETGRNWVVQCKREKSITPKKLATYMDELPDAQEHELYGVVFVAACDFSFAARDVFRRAAQEKGFSEAHLWGKGELEDMLFQPKNDYLLFAYFGISLQIKKRSIATSVRARLATKRKVIRILEKNHVGRYILIRDASDDRYPYGGGSREQPIRGRWRFAQYEQAIAQGVWVKLAEKFAYLADDRVSWDYMDSLNMSVPSSHEDYWTPDTDDLDSSKPSQFDYWEVWNALPDNNKANYKEYGIIPYENIIDIDEAGDQYFEGPHLYLMPYDGAKGPFKDGKRLRVELDQSWDNVNIYAKLEHRITWFKNIKELAEKILLERQEERPQN</sequence>
<evidence type="ECO:0000259" key="1">
    <source>
        <dbReference type="Pfam" id="PF04471"/>
    </source>
</evidence>
<dbReference type="Pfam" id="PF04471">
    <property type="entry name" value="Mrr_cat"/>
    <property type="match status" value="1"/>
</dbReference>